<dbReference type="EMBL" id="BDGU01000086">
    <property type="protein sequence ID" value="GAW02160.1"/>
    <property type="molecule type" value="Genomic_DNA"/>
</dbReference>
<evidence type="ECO:0000256" key="3">
    <source>
        <dbReference type="ARBA" id="ARBA00022777"/>
    </source>
</evidence>
<evidence type="ECO:0000313" key="5">
    <source>
        <dbReference type="EMBL" id="GAW02160.1"/>
    </source>
</evidence>
<dbReference type="Pfam" id="PF02458">
    <property type="entry name" value="Transferase"/>
    <property type="match status" value="1"/>
</dbReference>
<gene>
    <name evidence="5" type="ORF">LENED_003796</name>
</gene>
<keyword evidence="6" id="KW-1185">Reference proteome</keyword>
<dbReference type="InterPro" id="IPR023213">
    <property type="entry name" value="CAT-like_dom_sf"/>
</dbReference>
<sequence length="887" mass="97497">MSGDQFKALYKPAIDTELIKPSKKRHLPPILEPIRLYPLDLLMPPINVRMPILFKIIPALDLESSSAIYEEFEIIVAKLKASLAEALELYPPVAGTIHKSPGDASAITIACDGRGATCATQVERQSYMESEHTLDGLSAGDLLALDDSQTPFGVKLTLFSCGTVVMITSMHHHMADLTSYMDFLENWARLSRGDSNDLVLPQSWSRDLNLPTPAGVPSMMPGILILPPSSTPPPLPVLRVDGLRWFISNASLAQLKTDCIAVLNSEDPVRSWISSADAFTALVWGAMTRARHKIPTKSMLFTNNDAELESLGVAVDGRERLGLGAGSPTRFFGATLKATSDVALIIRRTIQDESRPETIASRVAFLESKVEATKPYTHRIVLEGDCRSTNWSKYDLTKLDFGLGSNVKSVVSDFNGDPVVVTKGKDLGQKGDRNVILWADHRAEKEAELINSTGSVVLDYVGGTMSLEMEIPKTLWLKNHMEPSLFTRCQFFDLPDFLTYRATKDSTRSCCSVTCKCSFVPKSGWQAEFFEKIGLEELVQTNYMQLGAANGEVLTAGKPVGNGLSKQAAEEFGLVEGTPVGSAVIDAYAGWLGTVAGRYKEDGKLSDAIPSIDESRHRLAACAGTSTCHIVQDPVFQGWWMNEGGQSSTGQLIDFMIKTHPAYPRLQKMAEEQKSNIFAILQDLLQKMKKDSNAESLTELTRDMHFYPDLHGNRSPIADPRMRGSFVGLTLDDGLNDLARKYNVTLEAIALQTRHIVDEMNAKGHSITSIYMSGSQAKNIPMMQLFADTCGMPVVLPFDEGGAVPLGAAMLGRFAAEAAQKGVQTMSEEQQGELLWDIMVKMTPPGTIVKPATSGKEKKLIEAKYKIFREAIDIQYRWRKQIEEAMN</sequence>
<dbReference type="GO" id="GO:0005737">
    <property type="term" value="C:cytoplasm"/>
    <property type="evidence" value="ECO:0007669"/>
    <property type="project" value="TreeGrafter"/>
</dbReference>
<dbReference type="Proteomes" id="UP000188533">
    <property type="component" value="Unassembled WGS sequence"/>
</dbReference>
<dbReference type="STRING" id="5353.A0A1Q3E4I6"/>
<name>A0A1Q3E4I6_LENED</name>
<dbReference type="AlphaFoldDB" id="A0A1Q3E4I6"/>
<reference evidence="5 6" key="2">
    <citation type="submission" date="2017-02" db="EMBL/GenBank/DDBJ databases">
        <title>A genome survey and senescence transcriptome analysis in Lentinula edodes.</title>
        <authorList>
            <person name="Sakamoto Y."/>
            <person name="Nakade K."/>
            <person name="Sato S."/>
            <person name="Yoshida Y."/>
            <person name="Miyazaki K."/>
            <person name="Natsume S."/>
            <person name="Konno N."/>
        </authorList>
    </citation>
    <scope>NUCLEOTIDE SEQUENCE [LARGE SCALE GENOMIC DNA]</scope>
    <source>
        <strain evidence="5 6">NBRC 111202</strain>
    </source>
</reference>
<dbReference type="SUPFAM" id="SSF53067">
    <property type="entry name" value="Actin-like ATPase domain"/>
    <property type="match status" value="2"/>
</dbReference>
<reference evidence="5 6" key="1">
    <citation type="submission" date="2016-08" db="EMBL/GenBank/DDBJ databases">
        <authorList>
            <consortium name="Lentinula edodes genome sequencing consortium"/>
            <person name="Sakamoto Y."/>
            <person name="Nakade K."/>
            <person name="Sato S."/>
            <person name="Yoshida Y."/>
            <person name="Miyazaki K."/>
            <person name="Natsume S."/>
            <person name="Konno N."/>
        </authorList>
    </citation>
    <scope>NUCLEOTIDE SEQUENCE [LARGE SCALE GENOMIC DNA]</scope>
    <source>
        <strain evidence="5 6">NBRC 111202</strain>
    </source>
</reference>
<dbReference type="PANTHER" id="PTHR43435:SF4">
    <property type="entry name" value="FGGY CARBOHYDRATE KINASE DOMAIN-CONTAINING PROTEIN"/>
    <property type="match status" value="1"/>
</dbReference>
<dbReference type="PANTHER" id="PTHR43435">
    <property type="entry name" value="RIBULOKINASE"/>
    <property type="match status" value="1"/>
</dbReference>
<dbReference type="CDD" id="cd07782">
    <property type="entry name" value="ASKHA_NBD_FGGY_D-RBK"/>
    <property type="match status" value="1"/>
</dbReference>
<accession>A0A1Q3E4I6</accession>
<dbReference type="Pfam" id="PF02782">
    <property type="entry name" value="FGGY_C"/>
    <property type="match status" value="1"/>
</dbReference>
<dbReference type="Gene3D" id="3.30.559.10">
    <property type="entry name" value="Chloramphenicol acetyltransferase-like domain"/>
    <property type="match status" value="2"/>
</dbReference>
<dbReference type="GO" id="GO:0019150">
    <property type="term" value="F:D-ribulokinase activity"/>
    <property type="evidence" value="ECO:0007669"/>
    <property type="project" value="TreeGrafter"/>
</dbReference>
<organism evidence="5 6">
    <name type="scientific">Lentinula edodes</name>
    <name type="common">Shiitake mushroom</name>
    <name type="synonym">Lentinus edodes</name>
    <dbReference type="NCBI Taxonomy" id="5353"/>
    <lineage>
        <taxon>Eukaryota</taxon>
        <taxon>Fungi</taxon>
        <taxon>Dikarya</taxon>
        <taxon>Basidiomycota</taxon>
        <taxon>Agaricomycotina</taxon>
        <taxon>Agaricomycetes</taxon>
        <taxon>Agaricomycetidae</taxon>
        <taxon>Agaricales</taxon>
        <taxon>Marasmiineae</taxon>
        <taxon>Omphalotaceae</taxon>
        <taxon>Lentinula</taxon>
    </lineage>
</organism>
<evidence type="ECO:0000259" key="4">
    <source>
        <dbReference type="Pfam" id="PF02782"/>
    </source>
</evidence>
<dbReference type="GO" id="GO:0019321">
    <property type="term" value="P:pentose metabolic process"/>
    <property type="evidence" value="ECO:0007669"/>
    <property type="project" value="TreeGrafter"/>
</dbReference>
<keyword evidence="3 5" id="KW-0418">Kinase</keyword>
<dbReference type="NCBIfam" id="TIGR01315">
    <property type="entry name" value="5C_CHO_kinase"/>
    <property type="match status" value="1"/>
</dbReference>
<comment type="caution">
    <text evidence="5">The sequence shown here is derived from an EMBL/GenBank/DDBJ whole genome shotgun (WGS) entry which is preliminary data.</text>
</comment>
<dbReference type="InterPro" id="IPR018485">
    <property type="entry name" value="FGGY_C"/>
</dbReference>
<evidence type="ECO:0000313" key="6">
    <source>
        <dbReference type="Proteomes" id="UP000188533"/>
    </source>
</evidence>
<feature type="domain" description="Carbohydrate kinase FGGY C-terminal" evidence="4">
    <location>
        <begin position="620"/>
        <end position="815"/>
    </location>
</feature>
<dbReference type="Gene3D" id="3.30.420.40">
    <property type="match status" value="2"/>
</dbReference>
<protein>
    <submittedName>
        <fullName evidence="5">Pentulose kinase</fullName>
    </submittedName>
</protein>
<keyword evidence="2" id="KW-0808">Transferase</keyword>
<evidence type="ECO:0000256" key="2">
    <source>
        <dbReference type="ARBA" id="ARBA00022679"/>
    </source>
</evidence>
<dbReference type="InterPro" id="IPR043129">
    <property type="entry name" value="ATPase_NBD"/>
</dbReference>
<dbReference type="InterPro" id="IPR006003">
    <property type="entry name" value="FGGY_RbtK-like"/>
</dbReference>
<proteinExistence type="inferred from homology"/>
<evidence type="ECO:0000256" key="1">
    <source>
        <dbReference type="ARBA" id="ARBA00009156"/>
    </source>
</evidence>
<comment type="similarity">
    <text evidence="1">Belongs to the FGGY kinase family.</text>
</comment>